<gene>
    <name evidence="8" type="primary">HIAT1</name>
</gene>
<feature type="transmembrane region" description="Helical" evidence="6">
    <location>
        <begin position="436"/>
        <end position="453"/>
    </location>
</feature>
<comment type="subcellular location">
    <subcellularLocation>
        <location evidence="1">Membrane</location>
        <topology evidence="1">Multi-pass membrane protein</topology>
    </subcellularLocation>
</comment>
<dbReference type="PRINTS" id="PR01035">
    <property type="entry name" value="TCRTETA"/>
</dbReference>
<evidence type="ECO:0000256" key="2">
    <source>
        <dbReference type="ARBA" id="ARBA00022448"/>
    </source>
</evidence>
<name>T2M776_HYDVU</name>
<evidence type="ECO:0000256" key="1">
    <source>
        <dbReference type="ARBA" id="ARBA00004141"/>
    </source>
</evidence>
<protein>
    <submittedName>
        <fullName evidence="8">Hippocampus abundant transcript 1 protein</fullName>
    </submittedName>
</protein>
<dbReference type="AlphaFoldDB" id="T2M776"/>
<dbReference type="InterPro" id="IPR020846">
    <property type="entry name" value="MFS_dom"/>
</dbReference>
<evidence type="ECO:0000256" key="3">
    <source>
        <dbReference type="ARBA" id="ARBA00022692"/>
    </source>
</evidence>
<dbReference type="PROSITE" id="PS50850">
    <property type="entry name" value="MFS"/>
    <property type="match status" value="1"/>
</dbReference>
<dbReference type="OrthoDB" id="419616at2759"/>
<dbReference type="SUPFAM" id="SSF103473">
    <property type="entry name" value="MFS general substrate transporter"/>
    <property type="match status" value="1"/>
</dbReference>
<dbReference type="Gene3D" id="1.20.1250.20">
    <property type="entry name" value="MFS general substrate transporter like domains"/>
    <property type="match status" value="1"/>
</dbReference>
<feature type="transmembrane region" description="Helical" evidence="6">
    <location>
        <begin position="289"/>
        <end position="308"/>
    </location>
</feature>
<feature type="transmembrane region" description="Helical" evidence="6">
    <location>
        <begin position="386"/>
        <end position="407"/>
    </location>
</feature>
<evidence type="ECO:0000256" key="6">
    <source>
        <dbReference type="SAM" id="Phobius"/>
    </source>
</evidence>
<feature type="domain" description="Major facilitator superfamily (MFS) profile" evidence="7">
    <location>
        <begin position="43"/>
        <end position="458"/>
    </location>
</feature>
<dbReference type="CDD" id="cd17387">
    <property type="entry name" value="MFS_MFSD14"/>
    <property type="match status" value="1"/>
</dbReference>
<dbReference type="EMBL" id="HAAD01001737">
    <property type="protein sequence ID" value="CDG67969.1"/>
    <property type="molecule type" value="mRNA"/>
</dbReference>
<dbReference type="PROSITE" id="PS00216">
    <property type="entry name" value="SUGAR_TRANSPORT_1"/>
    <property type="match status" value="1"/>
</dbReference>
<dbReference type="InterPro" id="IPR036259">
    <property type="entry name" value="MFS_trans_sf"/>
</dbReference>
<feature type="transmembrane region" description="Helical" evidence="6">
    <location>
        <begin position="166"/>
        <end position="189"/>
    </location>
</feature>
<feature type="transmembrane region" description="Helical" evidence="6">
    <location>
        <begin position="44"/>
        <end position="61"/>
    </location>
</feature>
<dbReference type="GeneID" id="100206394"/>
<feature type="transmembrane region" description="Helical" evidence="6">
    <location>
        <begin position="73"/>
        <end position="98"/>
    </location>
</feature>
<dbReference type="InterPro" id="IPR011701">
    <property type="entry name" value="MFS"/>
</dbReference>
<evidence type="ECO:0000259" key="7">
    <source>
        <dbReference type="PROSITE" id="PS50850"/>
    </source>
</evidence>
<sequence>MSGAKKGLKTIKKMISYSADKTTGRNWRPPKEGENSDCLDKPSVYHATVVIFLEFFAWGLLTSPTITVLSDTFPHHIFLMNGIIQGIKGFLSFLSAPLIGALSDVWGRKPFLLATVFCTCLPIPLLRFNPWWFFSCLSISGAFSVTFSIVFAYVADCTEKDERSHAYGVVSATFAASLITSPALGAYLGNTYNDSVVVALATAISLLDVLFILVCVPESLPERMRPVSWGARIPWEKVDPFSSLRKVGHDPMVLLLCVTIFLSYLPEAGQYSSIFIYLQHVIKFNREEVAVYIAIVGFLSVIVQTLVLSLFMKSLGLKNTIVLSLIFQVTQLLCYAFGTQYWMMWAAGTLAAMSSLSYPAISALISCNADADKQGVVQGIVTGIRGLCNGIGPAIYGWIFFIFNINIDEQKPNVSHNSTSPSDTFKTNPYIPGPPFLFGACLVFLSLLTALFLPDGKLNNISRTSVLLNHNERNVSLSEYDNDFETNDQTLLLRDDINT</sequence>
<feature type="transmembrane region" description="Helical" evidence="6">
    <location>
        <begin position="344"/>
        <end position="365"/>
    </location>
</feature>
<dbReference type="OMA" id="LELMWYG"/>
<dbReference type="PANTHER" id="PTHR23504">
    <property type="entry name" value="MAJOR FACILITATOR SUPERFAMILY DOMAIN-CONTAINING PROTEIN 10"/>
    <property type="match status" value="1"/>
</dbReference>
<feature type="transmembrane region" description="Helical" evidence="6">
    <location>
        <begin position="253"/>
        <end position="277"/>
    </location>
</feature>
<evidence type="ECO:0000256" key="4">
    <source>
        <dbReference type="ARBA" id="ARBA00022989"/>
    </source>
</evidence>
<dbReference type="KEGG" id="hmg:100206394"/>
<keyword evidence="5 6" id="KW-0472">Membrane</keyword>
<dbReference type="Pfam" id="PF07690">
    <property type="entry name" value="MFS_1"/>
    <property type="match status" value="1"/>
</dbReference>
<keyword evidence="4 6" id="KW-1133">Transmembrane helix</keyword>
<feature type="transmembrane region" description="Helical" evidence="6">
    <location>
        <begin position="195"/>
        <end position="216"/>
    </location>
</feature>
<dbReference type="PANTHER" id="PTHR23504:SF1">
    <property type="entry name" value="GH21943P-RELATED"/>
    <property type="match status" value="1"/>
</dbReference>
<feature type="transmembrane region" description="Helical" evidence="6">
    <location>
        <begin position="320"/>
        <end position="338"/>
    </location>
</feature>
<dbReference type="InterPro" id="IPR005829">
    <property type="entry name" value="Sugar_transporter_CS"/>
</dbReference>
<evidence type="ECO:0000256" key="5">
    <source>
        <dbReference type="ARBA" id="ARBA00023136"/>
    </source>
</evidence>
<proteinExistence type="evidence at transcript level"/>
<organism evidence="8">
    <name type="scientific">Hydra vulgaris</name>
    <name type="common">Hydra</name>
    <name type="synonym">Hydra attenuata</name>
    <dbReference type="NCBI Taxonomy" id="6087"/>
    <lineage>
        <taxon>Eukaryota</taxon>
        <taxon>Metazoa</taxon>
        <taxon>Cnidaria</taxon>
        <taxon>Hydrozoa</taxon>
        <taxon>Hydroidolina</taxon>
        <taxon>Anthoathecata</taxon>
        <taxon>Aplanulata</taxon>
        <taxon>Hydridae</taxon>
        <taxon>Hydra</taxon>
    </lineage>
</organism>
<accession>T2M776</accession>
<dbReference type="InterPro" id="IPR001958">
    <property type="entry name" value="Tet-R_TetA/multi-R_MdtG-like"/>
</dbReference>
<reference evidence="8" key="1">
    <citation type="journal article" date="2013" name="Genome Biol. Evol.">
        <title>Punctuated emergences of genetic and phenotypic innovations in eumetazoan, bilaterian, euteleostome, and hominidae ancestors.</title>
        <authorList>
            <person name="Wenger Y."/>
            <person name="Galliot B."/>
        </authorList>
    </citation>
    <scope>NUCLEOTIDE SEQUENCE</scope>
    <source>
        <tissue evidence="8">Whole animals</tissue>
    </source>
</reference>
<dbReference type="GO" id="GO:0016020">
    <property type="term" value="C:membrane"/>
    <property type="evidence" value="ECO:0007669"/>
    <property type="project" value="UniProtKB-SubCell"/>
</dbReference>
<keyword evidence="3 6" id="KW-0812">Transmembrane</keyword>
<evidence type="ECO:0000313" key="8">
    <source>
        <dbReference type="EMBL" id="CDG67969.1"/>
    </source>
</evidence>
<keyword evidence="2" id="KW-0813">Transport</keyword>
<dbReference type="GO" id="GO:0022857">
    <property type="term" value="F:transmembrane transporter activity"/>
    <property type="evidence" value="ECO:0007669"/>
    <property type="project" value="InterPro"/>
</dbReference>
<feature type="transmembrane region" description="Helical" evidence="6">
    <location>
        <begin position="132"/>
        <end position="154"/>
    </location>
</feature>